<feature type="domain" description="SMP-30/Gluconolactonase/LRE-like region" evidence="2">
    <location>
        <begin position="14"/>
        <end position="268"/>
    </location>
</feature>
<keyword evidence="3" id="KW-1185">Reference proteome</keyword>
<dbReference type="InterPro" id="IPR013658">
    <property type="entry name" value="SGL"/>
</dbReference>
<dbReference type="Proteomes" id="UP000695000">
    <property type="component" value="Unplaced"/>
</dbReference>
<evidence type="ECO:0000259" key="2">
    <source>
        <dbReference type="Pfam" id="PF08450"/>
    </source>
</evidence>
<evidence type="ECO:0000313" key="3">
    <source>
        <dbReference type="Proteomes" id="UP000695000"/>
    </source>
</evidence>
<feature type="domain" description="SMP-30/Gluconolactonase/LRE-like region" evidence="2">
    <location>
        <begin position="337"/>
        <end position="596"/>
    </location>
</feature>
<sequence length="632" mass="70677">MSMKRVSIVGATELGEGPHWDQRTQSLYYVDIFGQTINKYTPATESHSKAKLDENVTFIIPKDGEPDKFIITVGSKIVEIEWNGISPDVKILKTLTEMDSKRINDGKCDPRGRLWFGTIGVDPVNSEAKSEMGSLFCLDLMGNISMHVSNVMISNGLTWNADRTKFYYIDSMKFTIDEFDYDDVTGHIGNGRPIFSLKLNKIEGMPDGMTIDSDGNLWVAIFQGYQVIQIDPRKPETILQTVKLPAKMVTSVAWGGSNLDELYVTTANFKIDNEVLDAKDGHGGLFVFKGLGARGITMNNCKYITTHWFRIKRVDSLYCRSFNMQIQQLHNAGATELGEGPHWDQQTQSLYYVDIFEKTINKYTPATESHSKAQLDEHVSVIIPKDREPHKFIVTMNRKIVEIEWDGVNPCVKILKTLAEVDNESSVNTNRINDGKCDPHGRLWFGTMGEEPINGQIAPNKGSLFSLDSRGNVSKHVTNIWISNGLSWNADRTKFYYIDSVRFSIDEFDYDDETGQIGSRKAIFSLIANNIEGFPDGMTIDSDGNLWVAIFNGFQLIQIDPSKPETLLKSIKLPAKQVTSVAWGGANLDELYVTSGKFTVNNVVLDAKEGHGGLFVIKGLGVRGLPMTNCKL</sequence>
<evidence type="ECO:0000313" key="4">
    <source>
        <dbReference type="RefSeq" id="XP_017785355.1"/>
    </source>
</evidence>
<dbReference type="PANTHER" id="PTHR10907">
    <property type="entry name" value="REGUCALCIN"/>
    <property type="match status" value="1"/>
</dbReference>
<dbReference type="SUPFAM" id="SSF63829">
    <property type="entry name" value="Calcium-dependent phosphotriesterase"/>
    <property type="match status" value="2"/>
</dbReference>
<organism evidence="3 4">
    <name type="scientific">Nicrophorus vespilloides</name>
    <name type="common">Boreal carrion beetle</name>
    <dbReference type="NCBI Taxonomy" id="110193"/>
    <lineage>
        <taxon>Eukaryota</taxon>
        <taxon>Metazoa</taxon>
        <taxon>Ecdysozoa</taxon>
        <taxon>Arthropoda</taxon>
        <taxon>Hexapoda</taxon>
        <taxon>Insecta</taxon>
        <taxon>Pterygota</taxon>
        <taxon>Neoptera</taxon>
        <taxon>Endopterygota</taxon>
        <taxon>Coleoptera</taxon>
        <taxon>Polyphaga</taxon>
        <taxon>Staphyliniformia</taxon>
        <taxon>Silphidae</taxon>
        <taxon>Nicrophorinae</taxon>
        <taxon>Nicrophorus</taxon>
    </lineage>
</organism>
<dbReference type="PANTHER" id="PTHR10907:SF66">
    <property type="entry name" value="MIP34848P1-RELATED"/>
    <property type="match status" value="1"/>
</dbReference>
<dbReference type="Pfam" id="PF08450">
    <property type="entry name" value="SGL"/>
    <property type="match status" value="2"/>
</dbReference>
<dbReference type="RefSeq" id="XP_017785355.1">
    <property type="nucleotide sequence ID" value="XM_017929866.1"/>
</dbReference>
<name>A0ABM1NEV5_NICVS</name>
<dbReference type="PRINTS" id="PR01790">
    <property type="entry name" value="SMP30FAMILY"/>
</dbReference>
<proteinExistence type="inferred from homology"/>
<dbReference type="Gene3D" id="2.120.10.30">
    <property type="entry name" value="TolB, C-terminal domain"/>
    <property type="match status" value="2"/>
</dbReference>
<dbReference type="GeneID" id="108568659"/>
<protein>
    <submittedName>
        <fullName evidence="4">Uncharacterized protein LOC108568659</fullName>
    </submittedName>
</protein>
<gene>
    <name evidence="4" type="primary">LOC108568659</name>
</gene>
<comment type="similarity">
    <text evidence="1">Belongs to the SMP-30/CGR1 family.</text>
</comment>
<dbReference type="InterPro" id="IPR005511">
    <property type="entry name" value="SMP-30"/>
</dbReference>
<dbReference type="InterPro" id="IPR011042">
    <property type="entry name" value="6-blade_b-propeller_TolB-like"/>
</dbReference>
<reference evidence="4" key="1">
    <citation type="submission" date="2025-08" db="UniProtKB">
        <authorList>
            <consortium name="RefSeq"/>
        </authorList>
    </citation>
    <scope>IDENTIFICATION</scope>
    <source>
        <tissue evidence="4">Whole Larva</tissue>
    </source>
</reference>
<evidence type="ECO:0000256" key="1">
    <source>
        <dbReference type="ARBA" id="ARBA00008853"/>
    </source>
</evidence>
<accession>A0ABM1NEV5</accession>